<evidence type="ECO:0000313" key="4">
    <source>
        <dbReference type="EMBL" id="ASG19693.1"/>
    </source>
</evidence>
<dbReference type="Pfam" id="PF02826">
    <property type="entry name" value="2-Hacid_dh_C"/>
    <property type="match status" value="1"/>
</dbReference>
<dbReference type="EMBL" id="CP022110">
    <property type="protein sequence ID" value="ASG19693.1"/>
    <property type="molecule type" value="Genomic_DNA"/>
</dbReference>
<dbReference type="Gene3D" id="3.40.50.720">
    <property type="entry name" value="NAD(P)-binding Rossmann-like Domain"/>
    <property type="match status" value="2"/>
</dbReference>
<dbReference type="InterPro" id="IPR029753">
    <property type="entry name" value="D-isomer_DH_CS"/>
</dbReference>
<evidence type="ECO:0000256" key="1">
    <source>
        <dbReference type="ARBA" id="ARBA00023002"/>
    </source>
</evidence>
<sequence length="310" mass="33811">MALLFVSAHDHAEDWVNELKAQLPELDVRVWPEGMGDPAEIDYALVWKPPAGLLASLPKLKVIFSLGAGVDALLADPTLPDLPLVRMVEPGLTEGMTEYVCLHVLRWHRDAPLFEAQQRDVVWKQLTHQHLARERRVGILGLGALGSDAAQVLKALRFDVAGWSRSPKQLDGIATYHGAEGLAPFLARTDILVCLLPLTPDTENILDAGLFAQLPRGAVVINAARGRHLVEEDLLAALNSGHLAGATLDVFRTEPLPADHPFWTHPRVTVTPHVAAITQARTAVEQVVGGLKRLAAGQPLINLVDRRRGY</sequence>
<dbReference type="CDD" id="cd12164">
    <property type="entry name" value="GDH_like_2"/>
    <property type="match status" value="1"/>
</dbReference>
<dbReference type="AlphaFoldDB" id="A0A248JLT3"/>
<reference evidence="4 5" key="1">
    <citation type="submission" date="2017-06" db="EMBL/GenBank/DDBJ databases">
        <title>Complete genome sequence of Nitrospirillum amazonense strain CBAmC, an endophytic nitrogen-fixing and plant growth-promoting bacterium, isolated from sugarcane.</title>
        <authorList>
            <person name="Schwab S."/>
            <person name="dos Santos Teixeira K.R."/>
            <person name="Simoes Araujo J.L."/>
            <person name="Soares Vidal M."/>
            <person name="Borges de Freitas H.R."/>
            <person name="Rivello Crivelaro A.L."/>
            <person name="Bueno de Camargo Nunes A."/>
            <person name="dos Santos C.M."/>
            <person name="Palmeira da Silva Rosa D."/>
            <person name="da Silva Padilha D."/>
            <person name="da Silva E."/>
            <person name="Araujo Terra L."/>
            <person name="Soares Mendes V."/>
            <person name="Farinelli L."/>
            <person name="Magalhaes Cruz L."/>
            <person name="Baldani J.I."/>
        </authorList>
    </citation>
    <scope>NUCLEOTIDE SEQUENCE [LARGE SCALE GENOMIC DNA]</scope>
    <source>
        <strain evidence="4 5">CBAmC</strain>
    </source>
</reference>
<dbReference type="SUPFAM" id="SSF51735">
    <property type="entry name" value="NAD(P)-binding Rossmann-fold domains"/>
    <property type="match status" value="1"/>
</dbReference>
<keyword evidence="5" id="KW-1185">Reference proteome</keyword>
<dbReference type="InterPro" id="IPR006140">
    <property type="entry name" value="D-isomer_DH_NAD-bd"/>
</dbReference>
<organism evidence="4 5">
    <name type="scientific">Nitrospirillum viridazoti CBAmc</name>
    <dbReference type="NCBI Taxonomy" id="1441467"/>
    <lineage>
        <taxon>Bacteria</taxon>
        <taxon>Pseudomonadati</taxon>
        <taxon>Pseudomonadota</taxon>
        <taxon>Alphaproteobacteria</taxon>
        <taxon>Rhodospirillales</taxon>
        <taxon>Azospirillaceae</taxon>
        <taxon>Nitrospirillum</taxon>
        <taxon>Nitrospirillum viridazoti</taxon>
    </lineage>
</organism>
<keyword evidence="1" id="KW-0560">Oxidoreductase</keyword>
<dbReference type="RefSeq" id="WP_088870672.1">
    <property type="nucleotide sequence ID" value="NZ_CP022110.1"/>
</dbReference>
<dbReference type="PANTHER" id="PTHR43333:SF1">
    <property type="entry name" value="D-ISOMER SPECIFIC 2-HYDROXYACID DEHYDROGENASE NAD-BINDING DOMAIN-CONTAINING PROTEIN"/>
    <property type="match status" value="1"/>
</dbReference>
<gene>
    <name evidence="4" type="ORF">Y958_01795</name>
</gene>
<feature type="domain" description="D-isomer specific 2-hydroxyacid dehydrogenase NAD-binding" evidence="3">
    <location>
        <begin position="103"/>
        <end position="275"/>
    </location>
</feature>
<accession>A0A248JLT3</accession>
<evidence type="ECO:0000256" key="2">
    <source>
        <dbReference type="ARBA" id="ARBA00023027"/>
    </source>
</evidence>
<dbReference type="PROSITE" id="PS00671">
    <property type="entry name" value="D_2_HYDROXYACID_DH_3"/>
    <property type="match status" value="1"/>
</dbReference>
<proteinExistence type="predicted"/>
<evidence type="ECO:0000259" key="3">
    <source>
        <dbReference type="Pfam" id="PF02826"/>
    </source>
</evidence>
<dbReference type="GO" id="GO:0051287">
    <property type="term" value="F:NAD binding"/>
    <property type="evidence" value="ECO:0007669"/>
    <property type="project" value="InterPro"/>
</dbReference>
<dbReference type="KEGG" id="nao:Y958_01795"/>
<keyword evidence="2" id="KW-0520">NAD</keyword>
<dbReference type="InterPro" id="IPR036291">
    <property type="entry name" value="NAD(P)-bd_dom_sf"/>
</dbReference>
<keyword evidence="4" id="KW-0670">Pyruvate</keyword>
<dbReference type="PANTHER" id="PTHR43333">
    <property type="entry name" value="2-HACID_DH_C DOMAIN-CONTAINING PROTEIN"/>
    <property type="match status" value="1"/>
</dbReference>
<name>A0A248JLT3_9PROT</name>
<dbReference type="SUPFAM" id="SSF52283">
    <property type="entry name" value="Formate/glycerate dehydrogenase catalytic domain-like"/>
    <property type="match status" value="1"/>
</dbReference>
<dbReference type="Proteomes" id="UP000197153">
    <property type="component" value="Chromosome 1"/>
</dbReference>
<evidence type="ECO:0000313" key="5">
    <source>
        <dbReference type="Proteomes" id="UP000197153"/>
    </source>
</evidence>
<dbReference type="GO" id="GO:0016616">
    <property type="term" value="F:oxidoreductase activity, acting on the CH-OH group of donors, NAD or NADP as acceptor"/>
    <property type="evidence" value="ECO:0007669"/>
    <property type="project" value="UniProtKB-ARBA"/>
</dbReference>
<protein>
    <submittedName>
        <fullName evidence="4">Glyoxylate/hydroxypyruvate reductase A</fullName>
    </submittedName>
</protein>